<dbReference type="GO" id="GO:0004364">
    <property type="term" value="F:glutathione transferase activity"/>
    <property type="evidence" value="ECO:0007669"/>
    <property type="project" value="TreeGrafter"/>
</dbReference>
<dbReference type="SUPFAM" id="SSF52833">
    <property type="entry name" value="Thioredoxin-like"/>
    <property type="match status" value="1"/>
</dbReference>
<feature type="domain" description="GST N-terminal" evidence="2">
    <location>
        <begin position="1"/>
        <end position="82"/>
    </location>
</feature>
<organism evidence="4 5">
    <name type="scientific">Sorangium cellulosum</name>
    <name type="common">Polyangium cellulosum</name>
    <dbReference type="NCBI Taxonomy" id="56"/>
    <lineage>
        <taxon>Bacteria</taxon>
        <taxon>Pseudomonadati</taxon>
        <taxon>Myxococcota</taxon>
        <taxon>Polyangia</taxon>
        <taxon>Polyangiales</taxon>
        <taxon>Polyangiaceae</taxon>
        <taxon>Sorangium</taxon>
    </lineage>
</organism>
<dbReference type="EMBL" id="JEMB01002734">
    <property type="protein sequence ID" value="KYF78814.1"/>
    <property type="molecule type" value="Genomic_DNA"/>
</dbReference>
<dbReference type="SUPFAM" id="SSF47616">
    <property type="entry name" value="GST C-terminal domain-like"/>
    <property type="match status" value="1"/>
</dbReference>
<reference evidence="4 5" key="1">
    <citation type="submission" date="2014-02" db="EMBL/GenBank/DDBJ databases">
        <title>The small core and large imbalanced accessory genome model reveals a collaborative survival strategy of Sorangium cellulosum strains in nature.</title>
        <authorList>
            <person name="Han K."/>
            <person name="Peng R."/>
            <person name="Blom J."/>
            <person name="Li Y.-Z."/>
        </authorList>
    </citation>
    <scope>NUCLEOTIDE SEQUENCE [LARGE SCALE GENOMIC DNA]</scope>
    <source>
        <strain evidence="4 5">So0011-07</strain>
    </source>
</reference>
<protein>
    <recommendedName>
        <fullName evidence="6">Glutathione S-transferase</fullName>
    </recommendedName>
</protein>
<evidence type="ECO:0000313" key="5">
    <source>
        <dbReference type="Proteomes" id="UP000075635"/>
    </source>
</evidence>
<dbReference type="CDD" id="cd03039">
    <property type="entry name" value="GST_N_Sigma_like"/>
    <property type="match status" value="1"/>
</dbReference>
<dbReference type="InterPro" id="IPR050213">
    <property type="entry name" value="GST_superfamily"/>
</dbReference>
<dbReference type="InterPro" id="IPR036282">
    <property type="entry name" value="Glutathione-S-Trfase_C_sf"/>
</dbReference>
<comment type="caution">
    <text evidence="4">The sequence shown here is derived from an EMBL/GenBank/DDBJ whole genome shotgun (WGS) entry which is preliminary data.</text>
</comment>
<dbReference type="AlphaFoldDB" id="A0A150REV5"/>
<evidence type="ECO:0008006" key="6">
    <source>
        <dbReference type="Google" id="ProtNLM"/>
    </source>
</evidence>
<dbReference type="SFLD" id="SFLDS00019">
    <property type="entry name" value="Glutathione_Transferase_(cytos"/>
    <property type="match status" value="1"/>
</dbReference>
<accession>A0A150REV5</accession>
<evidence type="ECO:0000313" key="4">
    <source>
        <dbReference type="EMBL" id="KYF78814.1"/>
    </source>
</evidence>
<dbReference type="PANTHER" id="PTHR11571">
    <property type="entry name" value="GLUTATHIONE S-TRANSFERASE"/>
    <property type="match status" value="1"/>
</dbReference>
<dbReference type="PROSITE" id="PS50404">
    <property type="entry name" value="GST_NTER"/>
    <property type="match status" value="1"/>
</dbReference>
<dbReference type="InterPro" id="IPR010987">
    <property type="entry name" value="Glutathione-S-Trfase_C-like"/>
</dbReference>
<dbReference type="Gene3D" id="1.20.1050.130">
    <property type="match status" value="1"/>
</dbReference>
<sequence length="226" mass="25915">MKLIYFPVRGRMEPARLMLELVGARYELETIPLELWSGPEGKERMLRCTPFGQLPVLQDGEFFLSQSQAINRYVARKLNLYGNTPEESARIDEIAETANEILHDIGLVCWNPLLHEIRAEHRVLTSRKLELLEKHFLRTSADAEHWVLPGRYTLADATMAFALESIWPLQPGLLEDFPKLRHAMTAFFAADGVRSYVRGDRRFRTWTTPGAAFGGKPEETHHWAAD</sequence>
<dbReference type="InterPro" id="IPR040079">
    <property type="entry name" value="Glutathione_S-Trfase"/>
</dbReference>
<dbReference type="Proteomes" id="UP000075635">
    <property type="component" value="Unassembled WGS sequence"/>
</dbReference>
<feature type="domain" description="GST C-terminal" evidence="3">
    <location>
        <begin position="84"/>
        <end position="209"/>
    </location>
</feature>
<proteinExistence type="inferred from homology"/>
<dbReference type="InterPro" id="IPR004045">
    <property type="entry name" value="Glutathione_S-Trfase_N"/>
</dbReference>
<dbReference type="GO" id="GO:0006749">
    <property type="term" value="P:glutathione metabolic process"/>
    <property type="evidence" value="ECO:0007669"/>
    <property type="project" value="TreeGrafter"/>
</dbReference>
<dbReference type="InterPro" id="IPR004046">
    <property type="entry name" value="GST_C"/>
</dbReference>
<gene>
    <name evidence="4" type="ORF">BE17_24580</name>
</gene>
<comment type="similarity">
    <text evidence="1">Belongs to the GST superfamily.</text>
</comment>
<evidence type="ECO:0000259" key="3">
    <source>
        <dbReference type="PROSITE" id="PS50405"/>
    </source>
</evidence>
<evidence type="ECO:0000256" key="1">
    <source>
        <dbReference type="RuleBase" id="RU003494"/>
    </source>
</evidence>
<dbReference type="Pfam" id="PF00043">
    <property type="entry name" value="GST_C"/>
    <property type="match status" value="1"/>
</dbReference>
<dbReference type="InterPro" id="IPR036249">
    <property type="entry name" value="Thioredoxin-like_sf"/>
</dbReference>
<dbReference type="Pfam" id="PF02798">
    <property type="entry name" value="GST_N"/>
    <property type="match status" value="1"/>
</dbReference>
<evidence type="ECO:0000259" key="2">
    <source>
        <dbReference type="PROSITE" id="PS50404"/>
    </source>
</evidence>
<dbReference type="PROSITE" id="PS50405">
    <property type="entry name" value="GST_CTER"/>
    <property type="match status" value="1"/>
</dbReference>
<name>A0A150REV5_SORCE</name>